<keyword evidence="7" id="KW-0560">Oxidoreductase</keyword>
<gene>
    <name evidence="9" type="ORF">PDIGIT_LOCUS3060</name>
</gene>
<keyword evidence="10" id="KW-1185">Reference proteome</keyword>
<dbReference type="InterPro" id="IPR050121">
    <property type="entry name" value="Cytochrome_P450_monoxygenase"/>
</dbReference>
<evidence type="ECO:0000256" key="7">
    <source>
        <dbReference type="RuleBase" id="RU000461"/>
    </source>
</evidence>
<keyword evidence="4 6" id="KW-0479">Metal-binding</keyword>
<evidence type="ECO:0008006" key="11">
    <source>
        <dbReference type="Google" id="ProtNLM"/>
    </source>
</evidence>
<dbReference type="PROSITE" id="PS00086">
    <property type="entry name" value="CYTOCHROME_P450"/>
    <property type="match status" value="1"/>
</dbReference>
<dbReference type="SUPFAM" id="SSF48264">
    <property type="entry name" value="Cytochrome P450"/>
    <property type="match status" value="1"/>
</dbReference>
<evidence type="ECO:0000313" key="9">
    <source>
        <dbReference type="EMBL" id="CAI6306923.1"/>
    </source>
</evidence>
<keyword evidence="7" id="KW-0503">Monooxygenase</keyword>
<keyword evidence="8" id="KW-0472">Membrane</keyword>
<evidence type="ECO:0000256" key="3">
    <source>
        <dbReference type="ARBA" id="ARBA00022617"/>
    </source>
</evidence>
<evidence type="ECO:0000256" key="4">
    <source>
        <dbReference type="ARBA" id="ARBA00022723"/>
    </source>
</evidence>
<keyword evidence="8" id="KW-1133">Transmembrane helix</keyword>
<comment type="cofactor">
    <cofactor evidence="1 6">
        <name>heme</name>
        <dbReference type="ChEBI" id="CHEBI:30413"/>
    </cofactor>
</comment>
<dbReference type="GO" id="GO:0020037">
    <property type="term" value="F:heme binding"/>
    <property type="evidence" value="ECO:0007669"/>
    <property type="project" value="InterPro"/>
</dbReference>
<sequence>MSGRFIVTTYKEAAASVIALLSVNCWCRKPLAVGIWTGHIIYREIDRRRSTQKMGLLPSLSVSGLILTCSLAGLLHIVVRAIYNLYFHPLAGYPGPRLRAAFNSPHNYNIFNGNIVYAWDALHEKYGDFVRISPNMLSVTDPNAWRDIYGYGTKNPIPKYHDFYFGGAGGVANIVASNDADHTRMRRLLNHAFSDQALRNQEHIIQGYISLLVSKLREKAQHNAPVDINAFFNFTTFDILGDLCFGESFHALDKGTYNEWIHNIFDGIKIVRWLHVMKAYPIIGVPVLMVLKLFPQVERVRHRNREFAVERTQRRIERETDRKDFMSYILQHNGEADKGMTRPEMDRNSAILIIAGSETSATLLSGITFHLLKNPEWLEKLTHEIRTTFEHDTDITFTSTASQLKIMNAIIMETFHMYPPVPAYLPRCTGEGGATVCGKYVPPNTVVNIPQYPANRSSRNFKDPHTFAPQRFLNDPEYEHDKRSVVQPFSVGPRNCIGQAMAWSEIRTILARFIYNFDVELHDPATSSDWDNQKVFILWAKAPLMVRLTARNTT</sequence>
<dbReference type="Gene3D" id="1.10.630.10">
    <property type="entry name" value="Cytochrome P450"/>
    <property type="match status" value="1"/>
</dbReference>
<feature type="transmembrane region" description="Helical" evidence="8">
    <location>
        <begin position="56"/>
        <end position="79"/>
    </location>
</feature>
<name>A0A9W4U9B1_9PLEO</name>
<evidence type="ECO:0000256" key="2">
    <source>
        <dbReference type="ARBA" id="ARBA00010617"/>
    </source>
</evidence>
<dbReference type="InterPro" id="IPR017972">
    <property type="entry name" value="Cyt_P450_CS"/>
</dbReference>
<dbReference type="InterPro" id="IPR002401">
    <property type="entry name" value="Cyt_P450_E_grp-I"/>
</dbReference>
<keyword evidence="3 6" id="KW-0349">Heme</keyword>
<dbReference type="InterPro" id="IPR036396">
    <property type="entry name" value="Cyt_P450_sf"/>
</dbReference>
<proteinExistence type="inferred from homology"/>
<reference evidence="9" key="1">
    <citation type="submission" date="2023-01" db="EMBL/GenBank/DDBJ databases">
        <authorList>
            <person name="Van Ghelder C."/>
            <person name="Rancurel C."/>
        </authorList>
    </citation>
    <scope>NUCLEOTIDE SEQUENCE</scope>
    <source>
        <strain evidence="9">CNCM I-4278</strain>
    </source>
</reference>
<evidence type="ECO:0000256" key="6">
    <source>
        <dbReference type="PIRSR" id="PIRSR602401-1"/>
    </source>
</evidence>
<evidence type="ECO:0000256" key="1">
    <source>
        <dbReference type="ARBA" id="ARBA00001971"/>
    </source>
</evidence>
<dbReference type="PANTHER" id="PTHR24305:SF210">
    <property type="entry name" value="CYTOCHROME P450 MONOOXYGENASE ASQL-RELATED"/>
    <property type="match status" value="1"/>
</dbReference>
<keyword evidence="5 6" id="KW-0408">Iron</keyword>
<dbReference type="CDD" id="cd11058">
    <property type="entry name" value="CYP60B-like"/>
    <property type="match status" value="1"/>
</dbReference>
<organism evidence="9 10">
    <name type="scientific">Periconia digitata</name>
    <dbReference type="NCBI Taxonomy" id="1303443"/>
    <lineage>
        <taxon>Eukaryota</taxon>
        <taxon>Fungi</taxon>
        <taxon>Dikarya</taxon>
        <taxon>Ascomycota</taxon>
        <taxon>Pezizomycotina</taxon>
        <taxon>Dothideomycetes</taxon>
        <taxon>Pleosporomycetidae</taxon>
        <taxon>Pleosporales</taxon>
        <taxon>Massarineae</taxon>
        <taxon>Periconiaceae</taxon>
        <taxon>Periconia</taxon>
    </lineage>
</organism>
<dbReference type="OrthoDB" id="1470350at2759"/>
<comment type="caution">
    <text evidence="9">The sequence shown here is derived from an EMBL/GenBank/DDBJ whole genome shotgun (WGS) entry which is preliminary data.</text>
</comment>
<evidence type="ECO:0000256" key="8">
    <source>
        <dbReference type="SAM" id="Phobius"/>
    </source>
</evidence>
<comment type="similarity">
    <text evidence="2 7">Belongs to the cytochrome P450 family.</text>
</comment>
<dbReference type="GO" id="GO:0016705">
    <property type="term" value="F:oxidoreductase activity, acting on paired donors, with incorporation or reduction of molecular oxygen"/>
    <property type="evidence" value="ECO:0007669"/>
    <property type="project" value="InterPro"/>
</dbReference>
<protein>
    <recommendedName>
        <fullName evidence="11">Cytochrome P450</fullName>
    </recommendedName>
</protein>
<dbReference type="Proteomes" id="UP001152607">
    <property type="component" value="Unassembled WGS sequence"/>
</dbReference>
<dbReference type="PRINTS" id="PR00463">
    <property type="entry name" value="EP450I"/>
</dbReference>
<dbReference type="AlphaFoldDB" id="A0A9W4U9B1"/>
<dbReference type="EMBL" id="CAOQHR010000002">
    <property type="protein sequence ID" value="CAI6306923.1"/>
    <property type="molecule type" value="Genomic_DNA"/>
</dbReference>
<feature type="binding site" description="axial binding residue" evidence="6">
    <location>
        <position position="496"/>
    </location>
    <ligand>
        <name>heme</name>
        <dbReference type="ChEBI" id="CHEBI:30413"/>
    </ligand>
    <ligandPart>
        <name>Fe</name>
        <dbReference type="ChEBI" id="CHEBI:18248"/>
    </ligandPart>
</feature>
<dbReference type="Pfam" id="PF00067">
    <property type="entry name" value="p450"/>
    <property type="match status" value="1"/>
</dbReference>
<dbReference type="InterPro" id="IPR001128">
    <property type="entry name" value="Cyt_P450"/>
</dbReference>
<accession>A0A9W4U9B1</accession>
<keyword evidence="8" id="KW-0812">Transmembrane</keyword>
<dbReference type="PANTHER" id="PTHR24305">
    <property type="entry name" value="CYTOCHROME P450"/>
    <property type="match status" value="1"/>
</dbReference>
<evidence type="ECO:0000313" key="10">
    <source>
        <dbReference type="Proteomes" id="UP001152607"/>
    </source>
</evidence>
<dbReference type="GO" id="GO:0004497">
    <property type="term" value="F:monooxygenase activity"/>
    <property type="evidence" value="ECO:0007669"/>
    <property type="project" value="UniProtKB-KW"/>
</dbReference>
<dbReference type="PRINTS" id="PR00385">
    <property type="entry name" value="P450"/>
</dbReference>
<dbReference type="GO" id="GO:0005506">
    <property type="term" value="F:iron ion binding"/>
    <property type="evidence" value="ECO:0007669"/>
    <property type="project" value="InterPro"/>
</dbReference>
<evidence type="ECO:0000256" key="5">
    <source>
        <dbReference type="ARBA" id="ARBA00023004"/>
    </source>
</evidence>